<evidence type="ECO:0000256" key="5">
    <source>
        <dbReference type="ARBA" id="ARBA00022617"/>
    </source>
</evidence>
<dbReference type="PANTHER" id="PTHR24292">
    <property type="entry name" value="CYTOCHROME P450"/>
    <property type="match status" value="1"/>
</dbReference>
<evidence type="ECO:0000256" key="12">
    <source>
        <dbReference type="ARBA" id="ARBA00023136"/>
    </source>
</evidence>
<keyword evidence="15" id="KW-0812">Transmembrane</keyword>
<name>A0A9J7D181_MUSDO</name>
<keyword evidence="8" id="KW-0492">Microsome</keyword>
<evidence type="ECO:0000256" key="6">
    <source>
        <dbReference type="ARBA" id="ARBA00022723"/>
    </source>
</evidence>
<dbReference type="InterPro" id="IPR036396">
    <property type="entry name" value="Cyt_P450_sf"/>
</dbReference>
<evidence type="ECO:0000313" key="16">
    <source>
        <dbReference type="Proteomes" id="UP001652621"/>
    </source>
</evidence>
<dbReference type="GeneID" id="101887865"/>
<dbReference type="OrthoDB" id="2789670at2759"/>
<dbReference type="RefSeq" id="XP_005190501.2">
    <property type="nucleotide sequence ID" value="XM_005190444.4"/>
</dbReference>
<evidence type="ECO:0000256" key="14">
    <source>
        <dbReference type="RuleBase" id="RU000461"/>
    </source>
</evidence>
<dbReference type="Proteomes" id="UP001652621">
    <property type="component" value="Unplaced"/>
</dbReference>
<evidence type="ECO:0000256" key="13">
    <source>
        <dbReference type="PIRSR" id="PIRSR602402-1"/>
    </source>
</evidence>
<evidence type="ECO:0000256" key="15">
    <source>
        <dbReference type="SAM" id="Phobius"/>
    </source>
</evidence>
<evidence type="ECO:0000256" key="1">
    <source>
        <dbReference type="ARBA" id="ARBA00001971"/>
    </source>
</evidence>
<keyword evidence="5 13" id="KW-0349">Heme</keyword>
<evidence type="ECO:0000256" key="11">
    <source>
        <dbReference type="ARBA" id="ARBA00023033"/>
    </source>
</evidence>
<evidence type="ECO:0000256" key="8">
    <source>
        <dbReference type="ARBA" id="ARBA00022848"/>
    </source>
</evidence>
<keyword evidence="6 13" id="KW-0479">Metal-binding</keyword>
<protein>
    <submittedName>
        <fullName evidence="17">Cytochrome P450 6g1</fullName>
    </submittedName>
</protein>
<gene>
    <name evidence="17" type="primary">LOC101887865</name>
</gene>
<evidence type="ECO:0000256" key="4">
    <source>
        <dbReference type="ARBA" id="ARBA00010617"/>
    </source>
</evidence>
<keyword evidence="9 14" id="KW-0560">Oxidoreductase</keyword>
<comment type="subcellular location">
    <subcellularLocation>
        <location evidence="3">Endoplasmic reticulum membrane</location>
        <topology evidence="3">Peripheral membrane protein</topology>
    </subcellularLocation>
    <subcellularLocation>
        <location evidence="2">Microsome membrane</location>
        <topology evidence="2">Peripheral membrane protein</topology>
    </subcellularLocation>
</comment>
<proteinExistence type="inferred from homology"/>
<keyword evidence="16" id="KW-1185">Reference proteome</keyword>
<dbReference type="eggNOG" id="KOG0158">
    <property type="taxonomic scope" value="Eukaryota"/>
</dbReference>
<reference evidence="17" key="1">
    <citation type="submission" date="2025-08" db="UniProtKB">
        <authorList>
            <consortium name="RefSeq"/>
        </authorList>
    </citation>
    <scope>IDENTIFICATION</scope>
    <source>
        <strain evidence="17">Aabys</strain>
        <tissue evidence="17">Whole body</tissue>
    </source>
</reference>
<evidence type="ECO:0000256" key="2">
    <source>
        <dbReference type="ARBA" id="ARBA00004174"/>
    </source>
</evidence>
<dbReference type="InterPro" id="IPR001128">
    <property type="entry name" value="Cyt_P450"/>
</dbReference>
<dbReference type="InterPro" id="IPR017972">
    <property type="entry name" value="Cyt_P450_CS"/>
</dbReference>
<dbReference type="InterPro" id="IPR002401">
    <property type="entry name" value="Cyt_P450_E_grp-I"/>
</dbReference>
<comment type="similarity">
    <text evidence="4 14">Belongs to the cytochrome P450 family.</text>
</comment>
<dbReference type="VEuPathDB" id="VectorBase:MDOMA2_014784"/>
<dbReference type="PRINTS" id="PR00463">
    <property type="entry name" value="EP450I"/>
</dbReference>
<keyword evidence="15" id="KW-1133">Transmembrane helix</keyword>
<evidence type="ECO:0000256" key="9">
    <source>
        <dbReference type="ARBA" id="ARBA00023002"/>
    </source>
</evidence>
<dbReference type="Gene3D" id="1.10.630.10">
    <property type="entry name" value="Cytochrome P450"/>
    <property type="match status" value="1"/>
</dbReference>
<keyword evidence="7" id="KW-0256">Endoplasmic reticulum</keyword>
<dbReference type="PROSITE" id="PS00086">
    <property type="entry name" value="CYTOCHROME_P450"/>
    <property type="match status" value="1"/>
</dbReference>
<evidence type="ECO:0000256" key="7">
    <source>
        <dbReference type="ARBA" id="ARBA00022824"/>
    </source>
</evidence>
<dbReference type="PANTHER" id="PTHR24292:SF45">
    <property type="entry name" value="CYTOCHROME P450 6G1-RELATED"/>
    <property type="match status" value="1"/>
</dbReference>
<comment type="cofactor">
    <cofactor evidence="1 13">
        <name>heme</name>
        <dbReference type="ChEBI" id="CHEBI:30413"/>
    </cofactor>
</comment>
<keyword evidence="11 14" id="KW-0503">Monooxygenase</keyword>
<sequence>MTCQNKRQKSKTTSRLITVQIHSFFVSEVKTSMFLTAFLTFFVIICSILSFLYHRNFNYWTRFKNVPSVPGRIFSGNVIDFLTFKTNFGFHLKTIYDDEKFTSAPVVGVYGLYKPCLLIRDPDIIKSVLIKDFDRFHDRFAKIDYHHDPLGGQMMLFADYPLWKEMRTKLSPTFTSGKLKNMYPLIQQVGENMVKFLDSKPSVFQVEVKDLCARFTTDVIATTVFGFQSNSLANPAEDFYKQLRLLNYFTWRRSFDFIIVLFASQLTRIMGAKILYPETEHFLRSAITQAVREREACIGGEKRNDIIDTFVKLKQEAEQRGERNIEQLMECLIAQAGIFMVGGFDTSSTTMSNALLELAKDTSVQKKLREEIKEAFVEGNGEISYEALNKLTYLEMVINETLRLYPVLAVLERQHATAGGKEPYSLQPYCDFNLPDGMPVFIPVFGLHYDTKYWSNPKKFDPERFSPENKPLINPMVYLPFGNGPHNCIGSRLAMMQVKAGLFYILKDHFVRVCDRTELEPTFDPKLNALQVKGGIHLEIVKDE</sequence>
<dbReference type="CDD" id="cd11056">
    <property type="entry name" value="CYP6-like"/>
    <property type="match status" value="1"/>
</dbReference>
<keyword evidence="12 15" id="KW-0472">Membrane</keyword>
<dbReference type="InterPro" id="IPR050476">
    <property type="entry name" value="Insect_CytP450_Detox"/>
</dbReference>
<feature type="binding site" description="axial binding residue" evidence="13">
    <location>
        <position position="488"/>
    </location>
    <ligand>
        <name>heme</name>
        <dbReference type="ChEBI" id="CHEBI:30413"/>
    </ligand>
    <ligandPart>
        <name>Fe</name>
        <dbReference type="ChEBI" id="CHEBI:18248"/>
    </ligandPart>
</feature>
<evidence type="ECO:0000256" key="10">
    <source>
        <dbReference type="ARBA" id="ARBA00023004"/>
    </source>
</evidence>
<dbReference type="SUPFAM" id="SSF48264">
    <property type="entry name" value="Cytochrome P450"/>
    <property type="match status" value="1"/>
</dbReference>
<feature type="transmembrane region" description="Helical" evidence="15">
    <location>
        <begin position="33"/>
        <end position="53"/>
    </location>
</feature>
<dbReference type="VEuPathDB" id="VectorBase:MDOA003626"/>
<dbReference type="Pfam" id="PF00067">
    <property type="entry name" value="p450"/>
    <property type="match status" value="1"/>
</dbReference>
<organism evidence="16 17">
    <name type="scientific">Musca domestica</name>
    <name type="common">House fly</name>
    <dbReference type="NCBI Taxonomy" id="7370"/>
    <lineage>
        <taxon>Eukaryota</taxon>
        <taxon>Metazoa</taxon>
        <taxon>Ecdysozoa</taxon>
        <taxon>Arthropoda</taxon>
        <taxon>Hexapoda</taxon>
        <taxon>Insecta</taxon>
        <taxon>Pterygota</taxon>
        <taxon>Neoptera</taxon>
        <taxon>Endopterygota</taxon>
        <taxon>Diptera</taxon>
        <taxon>Brachycera</taxon>
        <taxon>Muscomorpha</taxon>
        <taxon>Muscoidea</taxon>
        <taxon>Muscidae</taxon>
        <taxon>Musca</taxon>
    </lineage>
</organism>
<keyword evidence="10 13" id="KW-0408">Iron</keyword>
<accession>A0A9J7D181</accession>
<dbReference type="PRINTS" id="PR00385">
    <property type="entry name" value="P450"/>
</dbReference>
<evidence type="ECO:0000313" key="17">
    <source>
        <dbReference type="RefSeq" id="XP_005190501.2"/>
    </source>
</evidence>
<evidence type="ECO:0000256" key="3">
    <source>
        <dbReference type="ARBA" id="ARBA00004406"/>
    </source>
</evidence>